<dbReference type="AlphaFoldDB" id="A0A1Q2C6V7"/>
<evidence type="ECO:0000259" key="5">
    <source>
        <dbReference type="PROSITE" id="PS51464"/>
    </source>
</evidence>
<gene>
    <name evidence="6" type="ORF">DO83_07650</name>
</gene>
<evidence type="ECO:0000313" key="6">
    <source>
        <dbReference type="EMBL" id="AQP39473.1"/>
    </source>
</evidence>
<dbReference type="SUPFAM" id="SSF53697">
    <property type="entry name" value="SIS domain"/>
    <property type="match status" value="1"/>
</dbReference>
<keyword evidence="2" id="KW-0238">DNA-binding</keyword>
<dbReference type="GO" id="GO:0003700">
    <property type="term" value="F:DNA-binding transcription factor activity"/>
    <property type="evidence" value="ECO:0007669"/>
    <property type="project" value="InterPro"/>
</dbReference>
<dbReference type="RefSeq" id="WP_077326402.1">
    <property type="nucleotide sequence ID" value="NZ_CP012098.1"/>
</dbReference>
<accession>A0A1Q2C6V7</accession>
<dbReference type="InterPro" id="IPR046348">
    <property type="entry name" value="SIS_dom_sf"/>
</dbReference>
<dbReference type="Gene3D" id="3.40.50.10490">
    <property type="entry name" value="Glucose-6-phosphate isomerase like protein, domain 1"/>
    <property type="match status" value="1"/>
</dbReference>
<dbReference type="PROSITE" id="PS51071">
    <property type="entry name" value="HTH_RPIR"/>
    <property type="match status" value="1"/>
</dbReference>
<dbReference type="InterPro" id="IPR001347">
    <property type="entry name" value="SIS_dom"/>
</dbReference>
<dbReference type="EMBL" id="CP012098">
    <property type="protein sequence ID" value="AQP39473.1"/>
    <property type="molecule type" value="Genomic_DNA"/>
</dbReference>
<evidence type="ECO:0000256" key="3">
    <source>
        <dbReference type="ARBA" id="ARBA00023163"/>
    </source>
</evidence>
<dbReference type="PANTHER" id="PTHR30514">
    <property type="entry name" value="GLUCOKINASE"/>
    <property type="match status" value="1"/>
</dbReference>
<sequence>MIIELSPNILENLSKTELEIVNFINDNEERLSELSIVDIAFETYSSPSTVSRAIRKCGINGFNELRYKLTQKVENKEIHDLNEIMNKSLIEATSVIEHMSLTNLLNILHTMRDAKRKNERILIFARGLSELVAQEFCMKLQVLDYFAVTNGDPQIMRVMSKNIKKGEVVIILSLNGETKELVESARNAQARGATVITLCCSGSSELIQYSKYVMIGYKHSHIAIRNFEVTSRLPLYIMCRILIDFLVETKNEDFLAENEDFLAENEKQLNIEELE</sequence>
<dbReference type="InterPro" id="IPR009057">
    <property type="entry name" value="Homeodomain-like_sf"/>
</dbReference>
<dbReference type="PANTHER" id="PTHR30514:SF21">
    <property type="entry name" value="RPIR-FAMILY TRANSCRIPTIONAL REGULATOR"/>
    <property type="match status" value="1"/>
</dbReference>
<organism evidence="6 7">
    <name type="scientific">Anaerostipes hadrus</name>
    <dbReference type="NCBI Taxonomy" id="649756"/>
    <lineage>
        <taxon>Bacteria</taxon>
        <taxon>Bacillati</taxon>
        <taxon>Bacillota</taxon>
        <taxon>Clostridia</taxon>
        <taxon>Lachnospirales</taxon>
        <taxon>Lachnospiraceae</taxon>
        <taxon>Anaerostipes</taxon>
    </lineage>
</organism>
<dbReference type="InterPro" id="IPR000281">
    <property type="entry name" value="HTH_RpiR"/>
</dbReference>
<dbReference type="InterPro" id="IPR047640">
    <property type="entry name" value="RpiR-like"/>
</dbReference>
<reference evidence="6 7" key="1">
    <citation type="journal article" date="2016" name="Sci. Rep.">
        <title>Accelerated dysbiosis of gut microbiota during aggravation of DSS-induced colitis by a butyrate-producing bacterium.</title>
        <authorList>
            <person name="Zhang Q."/>
            <person name="Wu Y."/>
            <person name="Wang J."/>
            <person name="Wu G."/>
            <person name="Long W."/>
            <person name="Xue Z."/>
            <person name="Wang L."/>
            <person name="Zhang X."/>
            <person name="Pang X."/>
            <person name="Zhao Y."/>
            <person name="Zhao L."/>
            <person name="Zhang C."/>
        </authorList>
    </citation>
    <scope>NUCLEOTIDE SEQUENCE [LARGE SCALE GENOMIC DNA]</scope>
    <source>
        <strain evidence="6 7">BPB5</strain>
    </source>
</reference>
<dbReference type="Pfam" id="PF01380">
    <property type="entry name" value="SIS"/>
    <property type="match status" value="1"/>
</dbReference>
<proteinExistence type="predicted"/>
<dbReference type="GO" id="GO:0097367">
    <property type="term" value="F:carbohydrate derivative binding"/>
    <property type="evidence" value="ECO:0007669"/>
    <property type="project" value="InterPro"/>
</dbReference>
<dbReference type="CDD" id="cd05013">
    <property type="entry name" value="SIS_RpiR"/>
    <property type="match status" value="1"/>
</dbReference>
<dbReference type="GO" id="GO:1901135">
    <property type="term" value="P:carbohydrate derivative metabolic process"/>
    <property type="evidence" value="ECO:0007669"/>
    <property type="project" value="InterPro"/>
</dbReference>
<dbReference type="InterPro" id="IPR035472">
    <property type="entry name" value="RpiR-like_SIS"/>
</dbReference>
<dbReference type="GO" id="GO:0003677">
    <property type="term" value="F:DNA binding"/>
    <property type="evidence" value="ECO:0007669"/>
    <property type="project" value="UniProtKB-KW"/>
</dbReference>
<keyword evidence="3" id="KW-0804">Transcription</keyword>
<evidence type="ECO:0000256" key="2">
    <source>
        <dbReference type="ARBA" id="ARBA00023125"/>
    </source>
</evidence>
<dbReference type="InterPro" id="IPR036388">
    <property type="entry name" value="WH-like_DNA-bd_sf"/>
</dbReference>
<evidence type="ECO:0000256" key="1">
    <source>
        <dbReference type="ARBA" id="ARBA00023015"/>
    </source>
</evidence>
<feature type="domain" description="HTH rpiR-type" evidence="4">
    <location>
        <begin position="1"/>
        <end position="76"/>
    </location>
</feature>
<protein>
    <submittedName>
        <fullName evidence="6">RpiR family transcriptional regulator</fullName>
    </submittedName>
</protein>
<feature type="domain" description="SIS" evidence="5">
    <location>
        <begin position="111"/>
        <end position="252"/>
    </location>
</feature>
<name>A0A1Q2C6V7_ANAHA</name>
<keyword evidence="1" id="KW-0805">Transcription regulation</keyword>
<evidence type="ECO:0000259" key="4">
    <source>
        <dbReference type="PROSITE" id="PS51071"/>
    </source>
</evidence>
<dbReference type="Gene3D" id="1.10.10.10">
    <property type="entry name" value="Winged helix-like DNA-binding domain superfamily/Winged helix DNA-binding domain"/>
    <property type="match status" value="1"/>
</dbReference>
<evidence type="ECO:0000313" key="7">
    <source>
        <dbReference type="Proteomes" id="UP000188159"/>
    </source>
</evidence>
<dbReference type="Pfam" id="PF01418">
    <property type="entry name" value="HTH_6"/>
    <property type="match status" value="1"/>
</dbReference>
<dbReference type="SUPFAM" id="SSF46689">
    <property type="entry name" value="Homeodomain-like"/>
    <property type="match status" value="1"/>
</dbReference>
<dbReference type="Proteomes" id="UP000188159">
    <property type="component" value="Chromosome"/>
</dbReference>
<dbReference type="PROSITE" id="PS51464">
    <property type="entry name" value="SIS"/>
    <property type="match status" value="1"/>
</dbReference>